<keyword evidence="3" id="KW-1185">Reference proteome</keyword>
<dbReference type="RefSeq" id="WP_044010925.1">
    <property type="nucleotide sequence ID" value="NZ_AWTT01000027.1"/>
</dbReference>
<dbReference type="InterPro" id="IPR053737">
    <property type="entry name" value="Type_II_TA_Toxin"/>
</dbReference>
<accession>A0A0D1A6A8</accession>
<evidence type="ECO:0000313" key="3">
    <source>
        <dbReference type="Proteomes" id="UP000032279"/>
    </source>
</evidence>
<reference evidence="2 3" key="1">
    <citation type="submission" date="2013-08" db="EMBL/GenBank/DDBJ databases">
        <title>Lactobacillus wasatchii sp. WDC04, a late gas producing bacteria isolated from aged chedder cheese.</title>
        <authorList>
            <person name="Oberg C.J."/>
            <person name="Culumber M."/>
            <person name="McMahon D.J."/>
            <person name="Broadbent J.R."/>
            <person name="Oberg T.S."/>
            <person name="Ortaki F."/>
        </authorList>
    </citation>
    <scope>NUCLEOTIDE SEQUENCE [LARGE SCALE GENOMIC DNA]</scope>
    <source>
        <strain evidence="2 3">WDC04</strain>
    </source>
</reference>
<dbReference type="InterPro" id="IPR036597">
    <property type="entry name" value="Fido-like_dom_sf"/>
</dbReference>
<dbReference type="OrthoDB" id="9802752at2"/>
<organism evidence="2 3">
    <name type="scientific">Paucilactobacillus wasatchensis</name>
    <dbReference type="NCBI Taxonomy" id="1335616"/>
    <lineage>
        <taxon>Bacteria</taxon>
        <taxon>Bacillati</taxon>
        <taxon>Bacillota</taxon>
        <taxon>Bacilli</taxon>
        <taxon>Lactobacillales</taxon>
        <taxon>Lactobacillaceae</taxon>
        <taxon>Paucilactobacillus</taxon>
    </lineage>
</organism>
<dbReference type="Pfam" id="PF02661">
    <property type="entry name" value="Fic"/>
    <property type="match status" value="1"/>
</dbReference>
<dbReference type="SUPFAM" id="SSF140931">
    <property type="entry name" value="Fic-like"/>
    <property type="match status" value="1"/>
</dbReference>
<dbReference type="EMBL" id="AWTT01000027">
    <property type="protein sequence ID" value="KIS03202.1"/>
    <property type="molecule type" value="Genomic_DNA"/>
</dbReference>
<dbReference type="PANTHER" id="PTHR39426:SF1">
    <property type="entry name" value="HOMOLOGY TO DEATH-ON-CURING PROTEIN OF PHAGE P1"/>
    <property type="match status" value="1"/>
</dbReference>
<dbReference type="Proteomes" id="UP000032279">
    <property type="component" value="Unassembled WGS sequence"/>
</dbReference>
<sequence>MKNSFYLSADIVIAINHQVIELNGVPDQIATIKDANALNALITLPKQQAFDQELYPSIAAKGTSLFVKIIKKHVFADGNKRTAVIALLLFLRKNGFTLNVSQQQLADYTLSIAQTDDNRLDYHEITQWLNAHISKLKNDSKE</sequence>
<dbReference type="PANTHER" id="PTHR39426">
    <property type="entry name" value="HOMOLOGY TO DEATH-ON-CURING PROTEIN OF PHAGE P1"/>
    <property type="match status" value="1"/>
</dbReference>
<name>A0A0D1A6A8_9LACO</name>
<dbReference type="NCBIfam" id="TIGR01550">
    <property type="entry name" value="DOC_P1"/>
    <property type="match status" value="1"/>
</dbReference>
<dbReference type="PATRIC" id="fig|1335616.4.peg.1186"/>
<protein>
    <submittedName>
        <fullName evidence="2">Death on curing protein, Doc toxin</fullName>
    </submittedName>
</protein>
<dbReference type="AlphaFoldDB" id="A0A0D1A6A8"/>
<evidence type="ECO:0000259" key="1">
    <source>
        <dbReference type="PROSITE" id="PS51459"/>
    </source>
</evidence>
<dbReference type="InterPro" id="IPR006440">
    <property type="entry name" value="Doc"/>
</dbReference>
<proteinExistence type="predicted"/>
<dbReference type="GO" id="GO:0016301">
    <property type="term" value="F:kinase activity"/>
    <property type="evidence" value="ECO:0007669"/>
    <property type="project" value="InterPro"/>
</dbReference>
<dbReference type="Gene3D" id="1.20.120.1870">
    <property type="entry name" value="Fic/DOC protein, Fido domain"/>
    <property type="match status" value="1"/>
</dbReference>
<dbReference type="InterPro" id="IPR003812">
    <property type="entry name" value="Fido"/>
</dbReference>
<dbReference type="PROSITE" id="PS51459">
    <property type="entry name" value="FIDO"/>
    <property type="match status" value="1"/>
</dbReference>
<evidence type="ECO:0000313" key="2">
    <source>
        <dbReference type="EMBL" id="KIS03202.1"/>
    </source>
</evidence>
<feature type="domain" description="Fido" evidence="1">
    <location>
        <begin position="7"/>
        <end position="131"/>
    </location>
</feature>
<gene>
    <name evidence="2" type="ORF">WDC_1186</name>
</gene>
<comment type="caution">
    <text evidence="2">The sequence shown here is derived from an EMBL/GenBank/DDBJ whole genome shotgun (WGS) entry which is preliminary data.</text>
</comment>